<keyword evidence="2" id="KW-0548">Nucleotidyltransferase</keyword>
<dbReference type="InterPro" id="IPR050229">
    <property type="entry name" value="GlpE_sulfurtransferase"/>
</dbReference>
<dbReference type="RefSeq" id="WP_027886553.1">
    <property type="nucleotide sequence ID" value="NZ_JBHSXZ010000016.1"/>
</dbReference>
<dbReference type="InterPro" id="IPR001763">
    <property type="entry name" value="Rhodanese-like_dom"/>
</dbReference>
<organism evidence="2 3">
    <name type="scientific">Meiothermus taiwanensis</name>
    <dbReference type="NCBI Taxonomy" id="172827"/>
    <lineage>
        <taxon>Bacteria</taxon>
        <taxon>Thermotogati</taxon>
        <taxon>Deinococcota</taxon>
        <taxon>Deinococci</taxon>
        <taxon>Thermales</taxon>
        <taxon>Thermaceae</taxon>
        <taxon>Meiothermus</taxon>
    </lineage>
</organism>
<accession>A0A399E5V2</accession>
<gene>
    <name evidence="2" type="primary">moeZ_2</name>
    <name evidence="2" type="ORF">Mcate_00065</name>
</gene>
<dbReference type="Gene3D" id="3.40.250.10">
    <property type="entry name" value="Rhodanese-like domain"/>
    <property type="match status" value="1"/>
</dbReference>
<dbReference type="PANTHER" id="PTHR43031:SF1">
    <property type="entry name" value="PYRIDINE NUCLEOTIDE-DISULPHIDE OXIDOREDUCTASE"/>
    <property type="match status" value="1"/>
</dbReference>
<evidence type="ECO:0000313" key="2">
    <source>
        <dbReference type="EMBL" id="RIH80094.1"/>
    </source>
</evidence>
<evidence type="ECO:0000259" key="1">
    <source>
        <dbReference type="PROSITE" id="PS50206"/>
    </source>
</evidence>
<dbReference type="EMBL" id="QWKX01000001">
    <property type="protein sequence ID" value="RIH80094.1"/>
    <property type="molecule type" value="Genomic_DNA"/>
</dbReference>
<dbReference type="SUPFAM" id="SSF52821">
    <property type="entry name" value="Rhodanese/Cell cycle control phosphatase"/>
    <property type="match status" value="1"/>
</dbReference>
<evidence type="ECO:0000313" key="3">
    <source>
        <dbReference type="Proteomes" id="UP000266089"/>
    </source>
</evidence>
<keyword evidence="2" id="KW-0808">Transferase</keyword>
<dbReference type="AlphaFoldDB" id="A0A399E5V2"/>
<sequence>MNLPVKVAYHQLERFQVVDVREPEEWAEGVLPGALRLPLSKLEALAPLHLEREKPVLLYCRSGNRSQEALQKLQRLGHPKVWHLEGGIKAWREAGLPCASPV</sequence>
<dbReference type="GO" id="GO:0016779">
    <property type="term" value="F:nucleotidyltransferase activity"/>
    <property type="evidence" value="ECO:0007669"/>
    <property type="project" value="UniProtKB-KW"/>
</dbReference>
<dbReference type="PROSITE" id="PS50206">
    <property type="entry name" value="RHODANESE_3"/>
    <property type="match status" value="1"/>
</dbReference>
<dbReference type="Pfam" id="PF00581">
    <property type="entry name" value="Rhodanese"/>
    <property type="match status" value="1"/>
</dbReference>
<dbReference type="SMART" id="SM00450">
    <property type="entry name" value="RHOD"/>
    <property type="match status" value="1"/>
</dbReference>
<feature type="domain" description="Rhodanese" evidence="1">
    <location>
        <begin position="11"/>
        <end position="100"/>
    </location>
</feature>
<dbReference type="PANTHER" id="PTHR43031">
    <property type="entry name" value="FAD-DEPENDENT OXIDOREDUCTASE"/>
    <property type="match status" value="1"/>
</dbReference>
<protein>
    <submittedName>
        <fullName evidence="2">Putative adenylyltransferase/sulfurtransferase MoeZ</fullName>
    </submittedName>
</protein>
<name>A0A399E5V2_9DEIN</name>
<dbReference type="OrthoDB" id="9800872at2"/>
<comment type="caution">
    <text evidence="2">The sequence shown here is derived from an EMBL/GenBank/DDBJ whole genome shotgun (WGS) entry which is preliminary data.</text>
</comment>
<dbReference type="InterPro" id="IPR036873">
    <property type="entry name" value="Rhodanese-like_dom_sf"/>
</dbReference>
<dbReference type="Proteomes" id="UP000266089">
    <property type="component" value="Unassembled WGS sequence"/>
</dbReference>
<reference evidence="2 3" key="1">
    <citation type="submission" date="2018-08" db="EMBL/GenBank/DDBJ databases">
        <title>Meiothermus cateniformans JCM 15151 genome sequencing project.</title>
        <authorList>
            <person name="Da Costa M.S."/>
            <person name="Albuquerque L."/>
            <person name="Raposo P."/>
            <person name="Froufe H.J.C."/>
            <person name="Barroso C.S."/>
            <person name="Egas C."/>
        </authorList>
    </citation>
    <scope>NUCLEOTIDE SEQUENCE [LARGE SCALE GENOMIC DNA]</scope>
    <source>
        <strain evidence="2 3">JCM 15151</strain>
    </source>
</reference>
<proteinExistence type="predicted"/>
<dbReference type="CDD" id="cd00158">
    <property type="entry name" value="RHOD"/>
    <property type="match status" value="1"/>
</dbReference>